<evidence type="ECO:0000313" key="4">
    <source>
        <dbReference type="EMBL" id="ARN75114.1"/>
    </source>
</evidence>
<organism evidence="4 5">
    <name type="scientific">Oceanicoccus sagamiensis</name>
    <dbReference type="NCBI Taxonomy" id="716816"/>
    <lineage>
        <taxon>Bacteria</taxon>
        <taxon>Pseudomonadati</taxon>
        <taxon>Pseudomonadota</taxon>
        <taxon>Gammaproteobacteria</taxon>
        <taxon>Cellvibrionales</taxon>
        <taxon>Spongiibacteraceae</taxon>
        <taxon>Oceanicoccus</taxon>
    </lineage>
</organism>
<evidence type="ECO:0000259" key="3">
    <source>
        <dbReference type="Pfam" id="PF13581"/>
    </source>
</evidence>
<dbReference type="EMBL" id="CP019343">
    <property type="protein sequence ID" value="ARN75114.1"/>
    <property type="molecule type" value="Genomic_DNA"/>
</dbReference>
<feature type="domain" description="Histidine kinase/HSP90-like ATPase" evidence="3">
    <location>
        <begin position="168"/>
        <end position="281"/>
    </location>
</feature>
<keyword evidence="5" id="KW-1185">Reference proteome</keyword>
<dbReference type="GO" id="GO:0016791">
    <property type="term" value="F:phosphatase activity"/>
    <property type="evidence" value="ECO:0007669"/>
    <property type="project" value="TreeGrafter"/>
</dbReference>
<dbReference type="InterPro" id="IPR003594">
    <property type="entry name" value="HATPase_dom"/>
</dbReference>
<proteinExistence type="predicted"/>
<dbReference type="STRING" id="716816.BST96_13915"/>
<dbReference type="AlphaFoldDB" id="A0A1X9NDI0"/>
<dbReference type="Gene3D" id="3.30.565.10">
    <property type="entry name" value="Histidine kinase-like ATPase, C-terminal domain"/>
    <property type="match status" value="1"/>
</dbReference>
<evidence type="ECO:0000259" key="2">
    <source>
        <dbReference type="Pfam" id="PF07228"/>
    </source>
</evidence>
<evidence type="ECO:0000313" key="5">
    <source>
        <dbReference type="Proteomes" id="UP000193450"/>
    </source>
</evidence>
<dbReference type="InterPro" id="IPR036457">
    <property type="entry name" value="PPM-type-like_dom_sf"/>
</dbReference>
<dbReference type="InterPro" id="IPR001932">
    <property type="entry name" value="PPM-type_phosphatase-like_dom"/>
</dbReference>
<feature type="domain" description="PPM-type phosphatase" evidence="2">
    <location>
        <begin position="2"/>
        <end position="108"/>
    </location>
</feature>
<dbReference type="Proteomes" id="UP000193450">
    <property type="component" value="Chromosome"/>
</dbReference>
<name>A0A1X9NDI0_9GAMM</name>
<dbReference type="PANTHER" id="PTHR43156:SF2">
    <property type="entry name" value="STAGE II SPORULATION PROTEIN E"/>
    <property type="match status" value="1"/>
</dbReference>
<keyword evidence="1" id="KW-0378">Hydrolase</keyword>
<dbReference type="Pfam" id="PF07228">
    <property type="entry name" value="SpoIIE"/>
    <property type="match status" value="1"/>
</dbReference>
<accession>A0A1X9NDI0</accession>
<reference evidence="4 5" key="1">
    <citation type="submission" date="2016-11" db="EMBL/GenBank/DDBJ databases">
        <title>Trade-off between light-utilization and light-protection in marine flavobacteria.</title>
        <authorList>
            <person name="Kumagai Y."/>
        </authorList>
    </citation>
    <scope>NUCLEOTIDE SEQUENCE [LARGE SCALE GENOMIC DNA]</scope>
    <source>
        <strain evidence="4 5">NBRC 107125</strain>
    </source>
</reference>
<sequence length="285" mass="31446">MPPMIVADGDGNIKQFIQATHCPLAMLEHHEFSQDVMVYNVDVNDKVYLFTDGVEESRNSANEMFGEARLHGLFDGTDGNMFDRIIGRLAEFTAGQDQDDDITLAVLDCVPNAGPKVRARDTIKVLPWSLNYDLGIDDIRASNPVSQIVPLLSNAIGLDVHQDYLSTILSELYSNALEHGLLELDSSMKQTEDGFMDYYSLRSQRLADLQTGMINIQIHFKHNGSCYQIELQMSDSGAGFDYQKARAVAGENDAFGRGIGILESLCDDVVYSKGGSSVTVTYALE</sequence>
<dbReference type="InterPro" id="IPR036890">
    <property type="entry name" value="HATPase_C_sf"/>
</dbReference>
<evidence type="ECO:0008006" key="6">
    <source>
        <dbReference type="Google" id="ProtNLM"/>
    </source>
</evidence>
<dbReference type="CDD" id="cd16936">
    <property type="entry name" value="HATPase_RsbW-like"/>
    <property type="match status" value="1"/>
</dbReference>
<gene>
    <name evidence="4" type="ORF">BST96_13915</name>
</gene>
<dbReference type="KEGG" id="osg:BST96_13915"/>
<dbReference type="PANTHER" id="PTHR43156">
    <property type="entry name" value="STAGE II SPORULATION PROTEIN E-RELATED"/>
    <property type="match status" value="1"/>
</dbReference>
<dbReference type="Gene3D" id="3.60.40.10">
    <property type="entry name" value="PPM-type phosphatase domain"/>
    <property type="match status" value="1"/>
</dbReference>
<dbReference type="InterPro" id="IPR052016">
    <property type="entry name" value="Bact_Sigma-Reg"/>
</dbReference>
<protein>
    <recommendedName>
        <fullName evidence="6">PPM-type phosphatase domain-containing protein</fullName>
    </recommendedName>
</protein>
<dbReference type="Pfam" id="PF13581">
    <property type="entry name" value="HATPase_c_2"/>
    <property type="match status" value="1"/>
</dbReference>
<evidence type="ECO:0000256" key="1">
    <source>
        <dbReference type="ARBA" id="ARBA00022801"/>
    </source>
</evidence>